<name>A0A3L8A6W1_9BACE</name>
<dbReference type="STRING" id="1235814.GCA_000613385_03748"/>
<keyword evidence="3" id="KW-0804">Transcription</keyword>
<dbReference type="AlphaFoldDB" id="A0A3L8A6W1"/>
<evidence type="ECO:0000313" key="7">
    <source>
        <dbReference type="Proteomes" id="UP000267159"/>
    </source>
</evidence>
<dbReference type="InterPro" id="IPR018060">
    <property type="entry name" value="HTH_AraC"/>
</dbReference>
<dbReference type="Gene3D" id="1.10.10.60">
    <property type="entry name" value="Homeodomain-like"/>
    <property type="match status" value="1"/>
</dbReference>
<dbReference type="GO" id="GO:0003700">
    <property type="term" value="F:DNA-binding transcription factor activity"/>
    <property type="evidence" value="ECO:0007669"/>
    <property type="project" value="InterPro"/>
</dbReference>
<dbReference type="Pfam" id="PF12833">
    <property type="entry name" value="HTH_18"/>
    <property type="match status" value="1"/>
</dbReference>
<reference evidence="6 7" key="1">
    <citation type="submission" date="2018-09" db="EMBL/GenBank/DDBJ databases">
        <title>Murine metabolic-syndrome-specific gut microbial biobank.</title>
        <authorList>
            <person name="Liu C."/>
        </authorList>
    </citation>
    <scope>NUCLEOTIDE SEQUENCE [LARGE SCALE GENOMIC DNA]</scope>
    <source>
        <strain evidence="6 7">0.1X-D8-26</strain>
    </source>
</reference>
<dbReference type="SMART" id="SM00342">
    <property type="entry name" value="HTH_ARAC"/>
    <property type="match status" value="1"/>
</dbReference>
<keyword evidence="4" id="KW-0472">Membrane</keyword>
<dbReference type="SUPFAM" id="SSF46689">
    <property type="entry name" value="Homeodomain-like"/>
    <property type="match status" value="1"/>
</dbReference>
<dbReference type="GeneID" id="93047270"/>
<dbReference type="PANTHER" id="PTHR43280">
    <property type="entry name" value="ARAC-FAMILY TRANSCRIPTIONAL REGULATOR"/>
    <property type="match status" value="1"/>
</dbReference>
<gene>
    <name evidence="6" type="ORF">D7Y07_12185</name>
</gene>
<feature type="domain" description="HTH araC/xylS-type" evidence="5">
    <location>
        <begin position="175"/>
        <end position="273"/>
    </location>
</feature>
<evidence type="ECO:0000259" key="5">
    <source>
        <dbReference type="PROSITE" id="PS01124"/>
    </source>
</evidence>
<keyword evidence="1" id="KW-0805">Transcription regulation</keyword>
<evidence type="ECO:0000256" key="2">
    <source>
        <dbReference type="ARBA" id="ARBA00023125"/>
    </source>
</evidence>
<proteinExistence type="predicted"/>
<keyword evidence="4" id="KW-1133">Transmembrane helix</keyword>
<evidence type="ECO:0000256" key="3">
    <source>
        <dbReference type="ARBA" id="ARBA00023163"/>
    </source>
</evidence>
<feature type="transmembrane region" description="Helical" evidence="4">
    <location>
        <begin position="55"/>
        <end position="78"/>
    </location>
</feature>
<evidence type="ECO:0000313" key="6">
    <source>
        <dbReference type="EMBL" id="RLT79734.1"/>
    </source>
</evidence>
<organism evidence="6 7">
    <name type="scientific">Bacteroides acidifaciens</name>
    <dbReference type="NCBI Taxonomy" id="85831"/>
    <lineage>
        <taxon>Bacteria</taxon>
        <taxon>Pseudomonadati</taxon>
        <taxon>Bacteroidota</taxon>
        <taxon>Bacteroidia</taxon>
        <taxon>Bacteroidales</taxon>
        <taxon>Bacteroidaceae</taxon>
        <taxon>Bacteroides</taxon>
    </lineage>
</organism>
<feature type="transmembrane region" description="Helical" evidence="4">
    <location>
        <begin position="20"/>
        <end position="43"/>
    </location>
</feature>
<comment type="caution">
    <text evidence="6">The sequence shown here is derived from an EMBL/GenBank/DDBJ whole genome shotgun (WGS) entry which is preliminary data.</text>
</comment>
<dbReference type="PANTHER" id="PTHR43280:SF32">
    <property type="entry name" value="TRANSCRIPTIONAL REGULATORY PROTEIN"/>
    <property type="match status" value="1"/>
</dbReference>
<dbReference type="EMBL" id="RAZM01000037">
    <property type="protein sequence ID" value="RLT79734.1"/>
    <property type="molecule type" value="Genomic_DNA"/>
</dbReference>
<evidence type="ECO:0000256" key="4">
    <source>
        <dbReference type="SAM" id="Phobius"/>
    </source>
</evidence>
<dbReference type="RefSeq" id="WP_121766468.1">
    <property type="nucleotide sequence ID" value="NZ_CAOZPB010000008.1"/>
</dbReference>
<keyword evidence="2" id="KW-0238">DNA-binding</keyword>
<keyword evidence="4" id="KW-0812">Transmembrane</keyword>
<protein>
    <submittedName>
        <fullName evidence="6">AraC family transcriptional regulator</fullName>
    </submittedName>
</protein>
<evidence type="ECO:0000256" key="1">
    <source>
        <dbReference type="ARBA" id="ARBA00023015"/>
    </source>
</evidence>
<accession>A0A3L8A6W1</accession>
<dbReference type="Proteomes" id="UP000267159">
    <property type="component" value="Unassembled WGS sequence"/>
</dbReference>
<dbReference type="PROSITE" id="PS01124">
    <property type="entry name" value="HTH_ARAC_FAMILY_2"/>
    <property type="match status" value="1"/>
</dbReference>
<dbReference type="GO" id="GO:0043565">
    <property type="term" value="F:sequence-specific DNA binding"/>
    <property type="evidence" value="ECO:0007669"/>
    <property type="project" value="InterPro"/>
</dbReference>
<dbReference type="InterPro" id="IPR009057">
    <property type="entry name" value="Homeodomain-like_sf"/>
</dbReference>
<sequence length="274" mass="31647">MAVLMYANESVGVTNWCESLGRVIQTEGCMLFYCTAGWAVVLTNRQKMVFRKGDLLILTSDVYLFVSSVSACFSVHYVSLSEEIVKTAYYKVPSMFLWDYLHNVPILRLSSEQQILLSDWLRQTRWILGHIAGFNRATMLNNNVYNLFVAIDVELSDSADQMPAERKDQAWAITCRFWSLLTKYSARERAVKFYADALHITPDYLNKVCRRAYGVSPKALIDQQLLVEMKVFLSDTHLSVTEIAERLNFKDVSYMCRFFRRMTGVSPLEFRNGR</sequence>